<sequence length="182" mass="18588" precursor="true">MLKKVFAAGMVLAGSALLAGCQSGGSGAGGTGAGAQPQGADTAVRESELRAYCPAVTVRDGTAFSTTYERGGEDDPNRVIYLSSISETTRSCNYGTGSVTVAIAGRVVPGPKGRAGNVALPLRVVMLRGDQVLFSQLYRHPVSVSDISGATQFVLTVPDVPVPGGIDRGVTLQVGFDEGNGR</sequence>
<accession>Q11KB4</accession>
<evidence type="ECO:0000256" key="1">
    <source>
        <dbReference type="SAM" id="SignalP"/>
    </source>
</evidence>
<feature type="signal peptide" evidence="1">
    <location>
        <begin position="1"/>
        <end position="19"/>
    </location>
</feature>
<feature type="chain" id="PRO_5004180211" evidence="1">
    <location>
        <begin position="20"/>
        <end position="182"/>
    </location>
</feature>
<dbReference type="AlphaFoldDB" id="Q11KB4"/>
<protein>
    <submittedName>
        <fullName evidence="2">Lipoprotein, hypothetical</fullName>
    </submittedName>
</protein>
<dbReference type="eggNOG" id="ENOG503349C">
    <property type="taxonomic scope" value="Bacteria"/>
</dbReference>
<evidence type="ECO:0000313" key="2">
    <source>
        <dbReference type="EMBL" id="ABG62161.1"/>
    </source>
</evidence>
<dbReference type="PROSITE" id="PS51257">
    <property type="entry name" value="PROKAR_LIPOPROTEIN"/>
    <property type="match status" value="1"/>
</dbReference>
<gene>
    <name evidence="2" type="ordered locus">Meso_0761</name>
</gene>
<keyword evidence="1" id="KW-0732">Signal</keyword>
<dbReference type="STRING" id="266779.Meso_0761"/>
<reference evidence="2" key="1">
    <citation type="submission" date="2006-06" db="EMBL/GenBank/DDBJ databases">
        <title>Complete sequence of chromosome of Chelativorans sp. BNC1.</title>
        <authorList>
            <consortium name="US DOE Joint Genome Institute"/>
            <person name="Copeland A."/>
            <person name="Lucas S."/>
            <person name="Lapidus A."/>
            <person name="Barry K."/>
            <person name="Detter J.C."/>
            <person name="Glavina del Rio T."/>
            <person name="Hammon N."/>
            <person name="Israni S."/>
            <person name="Dalin E."/>
            <person name="Tice H."/>
            <person name="Pitluck S."/>
            <person name="Chertkov O."/>
            <person name="Brettin T."/>
            <person name="Bruce D."/>
            <person name="Han C."/>
            <person name="Tapia R."/>
            <person name="Gilna P."/>
            <person name="Schmutz J."/>
            <person name="Larimer F."/>
            <person name="Land M."/>
            <person name="Hauser L."/>
            <person name="Kyrpides N."/>
            <person name="Mikhailova N."/>
            <person name="Richardson P."/>
        </authorList>
    </citation>
    <scope>NUCLEOTIDE SEQUENCE</scope>
    <source>
        <strain evidence="2">BNC1</strain>
    </source>
</reference>
<organism evidence="2">
    <name type="scientific">Chelativorans sp. (strain BNC1)</name>
    <dbReference type="NCBI Taxonomy" id="266779"/>
    <lineage>
        <taxon>Bacteria</taxon>
        <taxon>Pseudomonadati</taxon>
        <taxon>Pseudomonadota</taxon>
        <taxon>Alphaproteobacteria</taxon>
        <taxon>Hyphomicrobiales</taxon>
        <taxon>Phyllobacteriaceae</taxon>
        <taxon>Chelativorans</taxon>
    </lineage>
</organism>
<name>Q11KB4_CHESB</name>
<keyword evidence="2" id="KW-0449">Lipoprotein</keyword>
<proteinExistence type="predicted"/>
<dbReference type="HOGENOM" id="CLU_100559_0_0_5"/>
<dbReference type="EMBL" id="CP000390">
    <property type="protein sequence ID" value="ABG62161.1"/>
    <property type="molecule type" value="Genomic_DNA"/>
</dbReference>
<dbReference type="KEGG" id="mes:Meso_0761"/>